<evidence type="ECO:0000313" key="1">
    <source>
        <dbReference type="EMBL" id="PKR83018.1"/>
    </source>
</evidence>
<evidence type="ECO:0000313" key="2">
    <source>
        <dbReference type="Proteomes" id="UP000233440"/>
    </source>
</evidence>
<dbReference type="OrthoDB" id="2890934at2"/>
<reference evidence="1 2" key="1">
    <citation type="submission" date="2017-11" db="EMBL/GenBank/DDBJ databases">
        <title>Bacillus camelliae sp. nov., isolated from pu'er tea.</title>
        <authorList>
            <person name="Niu L."/>
        </authorList>
    </citation>
    <scope>NUCLEOTIDE SEQUENCE [LARGE SCALE GENOMIC DNA]</scope>
    <source>
        <strain evidence="1 2">7578-1</strain>
    </source>
</reference>
<gene>
    <name evidence="1" type="ORF">CWO92_20990</name>
</gene>
<comment type="caution">
    <text evidence="1">The sequence shown here is derived from an EMBL/GenBank/DDBJ whole genome shotgun (WGS) entry which is preliminary data.</text>
</comment>
<keyword evidence="2" id="KW-1185">Reference proteome</keyword>
<proteinExistence type="predicted"/>
<protein>
    <submittedName>
        <fullName evidence="1">Uncharacterized protein</fullName>
    </submittedName>
</protein>
<organism evidence="1 2">
    <name type="scientific">Heyndrickxia camelliae</name>
    <dbReference type="NCBI Taxonomy" id="1707093"/>
    <lineage>
        <taxon>Bacteria</taxon>
        <taxon>Bacillati</taxon>
        <taxon>Bacillota</taxon>
        <taxon>Bacilli</taxon>
        <taxon>Bacillales</taxon>
        <taxon>Bacillaceae</taxon>
        <taxon>Heyndrickxia</taxon>
    </lineage>
</organism>
<name>A0A2N3LEG8_9BACI</name>
<dbReference type="RefSeq" id="WP_101356163.1">
    <property type="nucleotide sequence ID" value="NZ_PIQO01000023.1"/>
</dbReference>
<sequence>MNKLDCENKLKKENTNWKQTEHESYFSYHIIVSYFGDLEPKYHVLKNADGEGWVIGVFYSFIGEYVPLEEGENQLVFPTSKEAMNYVDMVENTKTIE</sequence>
<dbReference type="AlphaFoldDB" id="A0A2N3LEG8"/>
<accession>A0A2N3LEG8</accession>
<dbReference type="Proteomes" id="UP000233440">
    <property type="component" value="Unassembled WGS sequence"/>
</dbReference>
<dbReference type="EMBL" id="PIQO01000023">
    <property type="protein sequence ID" value="PKR83018.1"/>
    <property type="molecule type" value="Genomic_DNA"/>
</dbReference>